<dbReference type="EMBL" id="CM055732">
    <property type="protein sequence ID" value="KAJ8011247.1"/>
    <property type="molecule type" value="Genomic_DNA"/>
</dbReference>
<dbReference type="Proteomes" id="UP001157502">
    <property type="component" value="Chromosome 5"/>
</dbReference>
<gene>
    <name evidence="1" type="ORF">DPEC_G00056170</name>
</gene>
<accession>A0ACC2H672</accession>
<keyword evidence="2" id="KW-1185">Reference proteome</keyword>
<organism evidence="1 2">
    <name type="scientific">Dallia pectoralis</name>
    <name type="common">Alaska blackfish</name>
    <dbReference type="NCBI Taxonomy" id="75939"/>
    <lineage>
        <taxon>Eukaryota</taxon>
        <taxon>Metazoa</taxon>
        <taxon>Chordata</taxon>
        <taxon>Craniata</taxon>
        <taxon>Vertebrata</taxon>
        <taxon>Euteleostomi</taxon>
        <taxon>Actinopterygii</taxon>
        <taxon>Neopterygii</taxon>
        <taxon>Teleostei</taxon>
        <taxon>Protacanthopterygii</taxon>
        <taxon>Esociformes</taxon>
        <taxon>Umbridae</taxon>
        <taxon>Dallia</taxon>
    </lineage>
</organism>
<name>A0ACC2H672_DALPE</name>
<evidence type="ECO:0000313" key="2">
    <source>
        <dbReference type="Proteomes" id="UP001157502"/>
    </source>
</evidence>
<proteinExistence type="predicted"/>
<evidence type="ECO:0000313" key="1">
    <source>
        <dbReference type="EMBL" id="KAJ8011247.1"/>
    </source>
</evidence>
<reference evidence="1" key="1">
    <citation type="submission" date="2021-05" db="EMBL/GenBank/DDBJ databases">
        <authorList>
            <person name="Pan Q."/>
            <person name="Jouanno E."/>
            <person name="Zahm M."/>
            <person name="Klopp C."/>
            <person name="Cabau C."/>
            <person name="Louis A."/>
            <person name="Berthelot C."/>
            <person name="Parey E."/>
            <person name="Roest Crollius H."/>
            <person name="Montfort J."/>
            <person name="Robinson-Rechavi M."/>
            <person name="Bouchez O."/>
            <person name="Lampietro C."/>
            <person name="Lopez Roques C."/>
            <person name="Donnadieu C."/>
            <person name="Postlethwait J."/>
            <person name="Bobe J."/>
            <person name="Dillon D."/>
            <person name="Chandos A."/>
            <person name="von Hippel F."/>
            <person name="Guiguen Y."/>
        </authorList>
    </citation>
    <scope>NUCLEOTIDE SEQUENCE</scope>
    <source>
        <strain evidence="1">YG-Jan2019</strain>
    </source>
</reference>
<protein>
    <submittedName>
        <fullName evidence="1">Uncharacterized protein</fullName>
    </submittedName>
</protein>
<comment type="caution">
    <text evidence="1">The sequence shown here is derived from an EMBL/GenBank/DDBJ whole genome shotgun (WGS) entry which is preliminary data.</text>
</comment>
<sequence>MFFVAGSRRAGGTSLGADPTRSIYRKFRGGVDLLDKRKNISAMRAGEERAILLGLGMVLTSVMMYFVLGITVLRSYADSVWTEEGVCVVSNSTITADVNCSYSCGSDCWRGSKYPCLQVYVSVNNTGRISSLSYNEENWEANSECFLVPKCQKDYTAAHHMILNISERLKSQQHFLCYYDPTDQQDSALLTRLYGRSAVFLSLFWPSCVLTGGTAIIFMVKLTQYLSLMCEQEGKVKRAEACRSAAEGDKNFGRSRQTMT</sequence>